<reference evidence="2 3" key="1">
    <citation type="journal article" date="2011" name="J. Bacteriol.">
        <title>Complete genome sequence of the type strain Cupriavidus necator N-1.</title>
        <authorList>
            <person name="Poehlein A."/>
            <person name="Kusian B."/>
            <person name="Friedrich B."/>
            <person name="Daniel R."/>
            <person name="Bowien B."/>
        </authorList>
    </citation>
    <scope>NUCLEOTIDE SEQUENCE [LARGE SCALE GENOMIC DNA]</scope>
    <source>
        <strain evidence="3">ATCC 43291 / DSM 13513 / CCUG 52238 / LMG 8453 / N-1</strain>
        <plasmid evidence="2 3">pBB1</plasmid>
    </source>
</reference>
<organism evidence="2 3">
    <name type="scientific">Cupriavidus necator (strain ATCC 43291 / DSM 13513 / CCUG 52238 / LMG 8453 / N-1)</name>
    <name type="common">Ralstonia eutropha</name>
    <dbReference type="NCBI Taxonomy" id="1042878"/>
    <lineage>
        <taxon>Bacteria</taxon>
        <taxon>Pseudomonadati</taxon>
        <taxon>Pseudomonadota</taxon>
        <taxon>Betaproteobacteria</taxon>
        <taxon>Burkholderiales</taxon>
        <taxon>Burkholderiaceae</taxon>
        <taxon>Cupriavidus</taxon>
    </lineage>
</organism>
<feature type="domain" description="Knr4/Smi1-like" evidence="1">
    <location>
        <begin position="2"/>
        <end position="103"/>
    </location>
</feature>
<evidence type="ECO:0000313" key="3">
    <source>
        <dbReference type="Proteomes" id="UP000006798"/>
    </source>
</evidence>
<dbReference type="Pfam" id="PF09346">
    <property type="entry name" value="SMI1_KNR4"/>
    <property type="match status" value="1"/>
</dbReference>
<gene>
    <name evidence="2" type="ordered locus">CNE_BB1p01730</name>
</gene>
<dbReference type="EMBL" id="CP002879">
    <property type="protein sequence ID" value="AEI81600.1"/>
    <property type="molecule type" value="Genomic_DNA"/>
</dbReference>
<proteinExistence type="predicted"/>
<name>F8GVV8_CUPNN</name>
<dbReference type="AlphaFoldDB" id="F8GVV8"/>
<dbReference type="InterPro" id="IPR018958">
    <property type="entry name" value="Knr4/Smi1-like_dom"/>
</dbReference>
<sequence length="137" mass="15998">MFFGDEFLSITEIQTQWDNWKSLEDENLNEELASSMSSQPPGVVKPHYLNSRWVPFTHDGGGNHSALDFDPDSEGHIGQVIAFGRDEDEKKLLGSSFEDFLSQFQRRLLSVRWSLVEGYWKFEEPQYRCHYHAWPVL</sequence>
<geneLocation type="plasmid" evidence="2 3">
    <name>pBB1</name>
</geneLocation>
<dbReference type="Gene3D" id="3.40.1580.10">
    <property type="entry name" value="SMI1/KNR4-like"/>
    <property type="match status" value="1"/>
</dbReference>
<protein>
    <recommendedName>
        <fullName evidence="1">Knr4/Smi1-like domain-containing protein</fullName>
    </recommendedName>
</protein>
<dbReference type="InterPro" id="IPR051873">
    <property type="entry name" value="KNR4/SMI1_regulator"/>
</dbReference>
<dbReference type="PANTHER" id="PTHR47432">
    <property type="entry name" value="CELL WALL ASSEMBLY REGULATOR SMI1"/>
    <property type="match status" value="1"/>
</dbReference>
<accession>F8GVV8</accession>
<dbReference type="HOGENOM" id="CLU_1861866_0_0_4"/>
<dbReference type="KEGG" id="cnc:CNE_BB1p01730"/>
<dbReference type="PANTHER" id="PTHR47432:SF1">
    <property type="entry name" value="CELL WALL ASSEMBLY REGULATOR SMI1"/>
    <property type="match status" value="1"/>
</dbReference>
<dbReference type="Proteomes" id="UP000006798">
    <property type="component" value="Plasmid pBB1"/>
</dbReference>
<evidence type="ECO:0000259" key="1">
    <source>
        <dbReference type="Pfam" id="PF09346"/>
    </source>
</evidence>
<evidence type="ECO:0000313" key="2">
    <source>
        <dbReference type="EMBL" id="AEI81600.1"/>
    </source>
</evidence>
<keyword evidence="2" id="KW-0614">Plasmid</keyword>
<dbReference type="InterPro" id="IPR037883">
    <property type="entry name" value="Knr4/Smi1-like_sf"/>
</dbReference>
<dbReference type="SUPFAM" id="SSF160631">
    <property type="entry name" value="SMI1/KNR4-like"/>
    <property type="match status" value="1"/>
</dbReference>